<sequence>MIHRKRYAESSRPSELTRKPTDRDTIMVMLLGLERLMMGLKSKLKSMKITSRKACSDYDKIEKSESMRIELRSRKARKLIHDTLKIADSPKTRSYTF</sequence>
<dbReference type="EMBL" id="CACSLK010027752">
    <property type="protein sequence ID" value="CAA0828343.1"/>
    <property type="molecule type" value="Genomic_DNA"/>
</dbReference>
<dbReference type="PANTHER" id="PTHR34563">
    <property type="entry name" value="BNACNNG33880D PROTEIN"/>
    <property type="match status" value="1"/>
</dbReference>
<evidence type="ECO:0000256" key="1">
    <source>
        <dbReference type="SAM" id="MobiDB-lite"/>
    </source>
</evidence>
<name>A0A9N7N7B0_STRHE</name>
<gene>
    <name evidence="2" type="ORF">SHERM_24038</name>
</gene>
<keyword evidence="3" id="KW-1185">Reference proteome</keyword>
<accession>A0A9N7N7B0</accession>
<protein>
    <submittedName>
        <fullName evidence="2">Uncharacterized protein</fullName>
    </submittedName>
</protein>
<dbReference type="AlphaFoldDB" id="A0A9N7N7B0"/>
<dbReference type="PANTHER" id="PTHR34563:SF9">
    <property type="entry name" value="MADS-BOX DOMAIN-CONTAINING PROTEIN"/>
    <property type="match status" value="1"/>
</dbReference>
<dbReference type="Proteomes" id="UP001153555">
    <property type="component" value="Unassembled WGS sequence"/>
</dbReference>
<feature type="region of interest" description="Disordered" evidence="1">
    <location>
        <begin position="1"/>
        <end position="21"/>
    </location>
</feature>
<organism evidence="2 3">
    <name type="scientific">Striga hermonthica</name>
    <name type="common">Purple witchweed</name>
    <name type="synonym">Buchnera hermonthica</name>
    <dbReference type="NCBI Taxonomy" id="68872"/>
    <lineage>
        <taxon>Eukaryota</taxon>
        <taxon>Viridiplantae</taxon>
        <taxon>Streptophyta</taxon>
        <taxon>Embryophyta</taxon>
        <taxon>Tracheophyta</taxon>
        <taxon>Spermatophyta</taxon>
        <taxon>Magnoliopsida</taxon>
        <taxon>eudicotyledons</taxon>
        <taxon>Gunneridae</taxon>
        <taxon>Pentapetalae</taxon>
        <taxon>asterids</taxon>
        <taxon>lamiids</taxon>
        <taxon>Lamiales</taxon>
        <taxon>Orobanchaceae</taxon>
        <taxon>Buchnereae</taxon>
        <taxon>Striga</taxon>
    </lineage>
</organism>
<evidence type="ECO:0000313" key="2">
    <source>
        <dbReference type="EMBL" id="CAA0828343.1"/>
    </source>
</evidence>
<evidence type="ECO:0000313" key="3">
    <source>
        <dbReference type="Proteomes" id="UP001153555"/>
    </source>
</evidence>
<comment type="caution">
    <text evidence="2">The sequence shown here is derived from an EMBL/GenBank/DDBJ whole genome shotgun (WGS) entry which is preliminary data.</text>
</comment>
<proteinExistence type="predicted"/>
<reference evidence="2" key="1">
    <citation type="submission" date="2019-12" db="EMBL/GenBank/DDBJ databases">
        <authorList>
            <person name="Scholes J."/>
        </authorList>
    </citation>
    <scope>NUCLEOTIDE SEQUENCE</scope>
</reference>
<dbReference type="OrthoDB" id="691078at2759"/>